<dbReference type="GO" id="GO:0005737">
    <property type="term" value="C:cytoplasm"/>
    <property type="evidence" value="ECO:0007669"/>
    <property type="project" value="UniProtKB-SubCell"/>
</dbReference>
<dbReference type="PANTHER" id="PTHR46165">
    <property type="entry name" value="SET AND MYND DOMAIN-CONTAINING PROTEIN 4"/>
    <property type="match status" value="1"/>
</dbReference>
<keyword evidence="6" id="KW-0949">S-adenosyl-L-methionine</keyword>
<dbReference type="InterPro" id="IPR001214">
    <property type="entry name" value="SET_dom"/>
</dbReference>
<sequence>MLVSTIRSEVFGEEENRAKDDVASLKELLQEIFNSLNLKYLCENPNFDMDFFRNRIKTISEMKSLSKMSNVMTKIEPGQLTSMGEVIEYLLHRHYLQVPINGQSISFVTEELCDNVTVTRRDIVASAFFPTMSMMNHSCDCNTDALFNGSTVTFRSNQFIPVGAEITHCYGPSVFHASFEERQKTLKENYSFDCDCTPCAMHKSGNTDKEALHTQLRAMKCKHCCGPVELINKESSVLGKCIDMACQKTEDYTKEKDTCIMLKKRMDRTLLQESKGEITIKAAVKKLEEISTLLENVVYKNNFTRAKVWDKLSFLLCKIQDYAKAVSILEQSIKLVALKFGPKSVHTARQIFSLTSIHFMLSNYSQAAFYLRKCEPIFSRFCTPGSKDYEDMVNLKQCLKTLKVY</sequence>
<dbReference type="Ensembl" id="ENSCINT00000026718.2">
    <property type="protein sequence ID" value="ENSCINP00000026472.2"/>
    <property type="gene ID" value="ENSCING00000014714.2"/>
</dbReference>
<keyword evidence="4" id="KW-0489">Methyltransferase</keyword>
<feature type="domain" description="SET" evidence="9">
    <location>
        <begin position="52"/>
        <end position="171"/>
    </location>
</feature>
<evidence type="ECO:0000256" key="1">
    <source>
        <dbReference type="ARBA" id="ARBA00004123"/>
    </source>
</evidence>
<dbReference type="PROSITE" id="PS50280">
    <property type="entry name" value="SET"/>
    <property type="match status" value="1"/>
</dbReference>
<dbReference type="SUPFAM" id="SSF82199">
    <property type="entry name" value="SET domain"/>
    <property type="match status" value="1"/>
</dbReference>
<dbReference type="OMA" id="AEITHCY"/>
<evidence type="ECO:0000256" key="2">
    <source>
        <dbReference type="ARBA" id="ARBA00004496"/>
    </source>
</evidence>
<dbReference type="Gene3D" id="1.25.40.10">
    <property type="entry name" value="Tetratricopeptide repeat domain"/>
    <property type="match status" value="1"/>
</dbReference>
<dbReference type="GO" id="GO:0008168">
    <property type="term" value="F:methyltransferase activity"/>
    <property type="evidence" value="ECO:0007669"/>
    <property type="project" value="UniProtKB-KW"/>
</dbReference>
<evidence type="ECO:0000256" key="4">
    <source>
        <dbReference type="ARBA" id="ARBA00022603"/>
    </source>
</evidence>
<comment type="subcellular location">
    <subcellularLocation>
        <location evidence="2">Cytoplasm</location>
    </subcellularLocation>
    <subcellularLocation>
        <location evidence="1">Nucleus</location>
    </subcellularLocation>
</comment>
<dbReference type="Pfam" id="PF00856">
    <property type="entry name" value="SET"/>
    <property type="match status" value="1"/>
</dbReference>
<accession>F6ZBS2</accession>
<dbReference type="SUPFAM" id="SSF48452">
    <property type="entry name" value="TPR-like"/>
    <property type="match status" value="1"/>
</dbReference>
<name>F6ZBS2_CIOIN</name>
<dbReference type="InterPro" id="IPR011990">
    <property type="entry name" value="TPR-like_helical_dom_sf"/>
</dbReference>
<keyword evidence="7" id="KW-0539">Nucleus</keyword>
<evidence type="ECO:0000256" key="6">
    <source>
        <dbReference type="ARBA" id="ARBA00022691"/>
    </source>
</evidence>
<reference evidence="10" key="3">
    <citation type="submission" date="2025-08" db="UniProtKB">
        <authorList>
            <consortium name="Ensembl"/>
        </authorList>
    </citation>
    <scope>IDENTIFICATION</scope>
</reference>
<reference evidence="11" key="1">
    <citation type="journal article" date="2002" name="Science">
        <title>The draft genome of Ciona intestinalis: insights into chordate and vertebrate origins.</title>
        <authorList>
            <person name="Dehal P."/>
            <person name="Satou Y."/>
            <person name="Campbell R.K."/>
            <person name="Chapman J."/>
            <person name="Degnan B."/>
            <person name="De Tomaso A."/>
            <person name="Davidson B."/>
            <person name="Di Gregorio A."/>
            <person name="Gelpke M."/>
            <person name="Goodstein D.M."/>
            <person name="Harafuji N."/>
            <person name="Hastings K.E."/>
            <person name="Ho I."/>
            <person name="Hotta K."/>
            <person name="Huang W."/>
            <person name="Kawashima T."/>
            <person name="Lemaire P."/>
            <person name="Martinez D."/>
            <person name="Meinertzhagen I.A."/>
            <person name="Necula S."/>
            <person name="Nonaka M."/>
            <person name="Putnam N."/>
            <person name="Rash S."/>
            <person name="Saiga H."/>
            <person name="Satake M."/>
            <person name="Terry A."/>
            <person name="Yamada L."/>
            <person name="Wang H.G."/>
            <person name="Awazu S."/>
            <person name="Azumi K."/>
            <person name="Boore J."/>
            <person name="Branno M."/>
            <person name="Chin-Bow S."/>
            <person name="DeSantis R."/>
            <person name="Doyle S."/>
            <person name="Francino P."/>
            <person name="Keys D.N."/>
            <person name="Haga S."/>
            <person name="Hayashi H."/>
            <person name="Hino K."/>
            <person name="Imai K.S."/>
            <person name="Inaba K."/>
            <person name="Kano S."/>
            <person name="Kobayashi K."/>
            <person name="Kobayashi M."/>
            <person name="Lee B.I."/>
            <person name="Makabe K.W."/>
            <person name="Manohar C."/>
            <person name="Matassi G."/>
            <person name="Medina M."/>
            <person name="Mochizuki Y."/>
            <person name="Mount S."/>
            <person name="Morishita T."/>
            <person name="Miura S."/>
            <person name="Nakayama A."/>
            <person name="Nishizaka S."/>
            <person name="Nomoto H."/>
            <person name="Ohta F."/>
            <person name="Oishi K."/>
            <person name="Rigoutsos I."/>
            <person name="Sano M."/>
            <person name="Sasaki A."/>
            <person name="Sasakura Y."/>
            <person name="Shoguchi E."/>
            <person name="Shin-i T."/>
            <person name="Spagnuolo A."/>
            <person name="Stainier D."/>
            <person name="Suzuki M.M."/>
            <person name="Tassy O."/>
            <person name="Takatori N."/>
            <person name="Tokuoka M."/>
            <person name="Yagi K."/>
            <person name="Yoshizaki F."/>
            <person name="Wada S."/>
            <person name="Zhang C."/>
            <person name="Hyatt P.D."/>
            <person name="Larimer F."/>
            <person name="Detter C."/>
            <person name="Doggett N."/>
            <person name="Glavina T."/>
            <person name="Hawkins T."/>
            <person name="Richardson P."/>
            <person name="Lucas S."/>
            <person name="Kohara Y."/>
            <person name="Levine M."/>
            <person name="Satoh N."/>
            <person name="Rokhsar D.S."/>
        </authorList>
    </citation>
    <scope>NUCLEOTIDE SEQUENCE [LARGE SCALE GENOMIC DNA]</scope>
</reference>
<keyword evidence="11" id="KW-1185">Reference proteome</keyword>
<comment type="catalytic activity">
    <reaction evidence="8">
        <text>L-lysyl-[protein] + S-adenosyl-L-methionine = N(6)-methyl-L-lysyl-[protein] + S-adenosyl-L-homocysteine + H(+)</text>
        <dbReference type="Rhea" id="RHEA:51736"/>
        <dbReference type="Rhea" id="RHEA-COMP:9752"/>
        <dbReference type="Rhea" id="RHEA-COMP:13053"/>
        <dbReference type="ChEBI" id="CHEBI:15378"/>
        <dbReference type="ChEBI" id="CHEBI:29969"/>
        <dbReference type="ChEBI" id="CHEBI:57856"/>
        <dbReference type="ChEBI" id="CHEBI:59789"/>
        <dbReference type="ChEBI" id="CHEBI:61929"/>
    </reaction>
</comment>
<dbReference type="STRING" id="7719.ENSCINP00000026472"/>
<keyword evidence="3" id="KW-0963">Cytoplasm</keyword>
<evidence type="ECO:0000256" key="3">
    <source>
        <dbReference type="ARBA" id="ARBA00022490"/>
    </source>
</evidence>
<dbReference type="PANTHER" id="PTHR46165:SF2">
    <property type="entry name" value="SET AND MYND DOMAIN-CONTAINING PROTEIN 4"/>
    <property type="match status" value="1"/>
</dbReference>
<dbReference type="InterPro" id="IPR052097">
    <property type="entry name" value="SET-MYND_domain_protein"/>
</dbReference>
<dbReference type="GO" id="GO:0005634">
    <property type="term" value="C:nucleus"/>
    <property type="evidence" value="ECO:0007669"/>
    <property type="project" value="UniProtKB-SubCell"/>
</dbReference>
<dbReference type="InterPro" id="IPR044421">
    <property type="entry name" value="SMYD4_SET"/>
</dbReference>
<dbReference type="HOGENOM" id="CLU_679632_0_0_1"/>
<organism evidence="10 11">
    <name type="scientific">Ciona intestinalis</name>
    <name type="common">Transparent sea squirt</name>
    <name type="synonym">Ascidia intestinalis</name>
    <dbReference type="NCBI Taxonomy" id="7719"/>
    <lineage>
        <taxon>Eukaryota</taxon>
        <taxon>Metazoa</taxon>
        <taxon>Chordata</taxon>
        <taxon>Tunicata</taxon>
        <taxon>Ascidiacea</taxon>
        <taxon>Phlebobranchia</taxon>
        <taxon>Cionidae</taxon>
        <taxon>Ciona</taxon>
    </lineage>
</organism>
<evidence type="ECO:0000313" key="10">
    <source>
        <dbReference type="Ensembl" id="ENSCINP00000026472.2"/>
    </source>
</evidence>
<dbReference type="GO" id="GO:0032259">
    <property type="term" value="P:methylation"/>
    <property type="evidence" value="ECO:0007669"/>
    <property type="project" value="UniProtKB-KW"/>
</dbReference>
<reference evidence="10" key="2">
    <citation type="journal article" date="2008" name="Genome Biol.">
        <title>Improved genome assembly and evidence-based global gene model set for the chordate Ciona intestinalis: new insight into intron and operon populations.</title>
        <authorList>
            <person name="Satou Y."/>
            <person name="Mineta K."/>
            <person name="Ogasawara M."/>
            <person name="Sasakura Y."/>
            <person name="Shoguchi E."/>
            <person name="Ueno K."/>
            <person name="Yamada L."/>
            <person name="Matsumoto J."/>
            <person name="Wasserscheid J."/>
            <person name="Dewar K."/>
            <person name="Wiley G.B."/>
            <person name="Macmil S.L."/>
            <person name="Roe B.A."/>
            <person name="Zeller R.W."/>
            <person name="Hastings K.E."/>
            <person name="Lemaire P."/>
            <person name="Lindquist E."/>
            <person name="Endo T."/>
            <person name="Hotta K."/>
            <person name="Inaba K."/>
        </authorList>
    </citation>
    <scope>NUCLEOTIDE SEQUENCE [LARGE SCALE GENOMIC DNA]</scope>
    <source>
        <strain evidence="10">wild type</strain>
    </source>
</reference>
<dbReference type="AlphaFoldDB" id="F6ZBS2"/>
<protein>
    <recommendedName>
        <fullName evidence="9">SET domain-containing protein</fullName>
    </recommendedName>
</protein>
<dbReference type="InParanoid" id="F6ZBS2"/>
<proteinExistence type="predicted"/>
<keyword evidence="5" id="KW-0808">Transferase</keyword>
<dbReference type="InterPro" id="IPR046341">
    <property type="entry name" value="SET_dom_sf"/>
</dbReference>
<dbReference type="Proteomes" id="UP000008144">
    <property type="component" value="Chromosome 6"/>
</dbReference>
<evidence type="ECO:0000256" key="8">
    <source>
        <dbReference type="ARBA" id="ARBA00048985"/>
    </source>
</evidence>
<dbReference type="GeneTree" id="ENSGT00940000167335"/>
<evidence type="ECO:0000313" key="11">
    <source>
        <dbReference type="Proteomes" id="UP000008144"/>
    </source>
</evidence>
<evidence type="ECO:0000256" key="7">
    <source>
        <dbReference type="ARBA" id="ARBA00023242"/>
    </source>
</evidence>
<dbReference type="Gene3D" id="2.170.270.10">
    <property type="entry name" value="SET domain"/>
    <property type="match status" value="1"/>
</dbReference>
<reference evidence="10" key="4">
    <citation type="submission" date="2025-09" db="UniProtKB">
        <authorList>
            <consortium name="Ensembl"/>
        </authorList>
    </citation>
    <scope>IDENTIFICATION</scope>
</reference>
<evidence type="ECO:0000259" key="9">
    <source>
        <dbReference type="PROSITE" id="PS50280"/>
    </source>
</evidence>
<evidence type="ECO:0000256" key="5">
    <source>
        <dbReference type="ARBA" id="ARBA00022679"/>
    </source>
</evidence>
<dbReference type="EMBL" id="EAAA01002281">
    <property type="status" value="NOT_ANNOTATED_CDS"/>
    <property type="molecule type" value="Genomic_DNA"/>
</dbReference>
<dbReference type="CDD" id="cd10536">
    <property type="entry name" value="SET_SMYD4"/>
    <property type="match status" value="1"/>
</dbReference>